<keyword evidence="3" id="KW-1185">Reference proteome</keyword>
<gene>
    <name evidence="2" type="ORF">QEH59_07835</name>
</gene>
<keyword evidence="1" id="KW-1133">Transmembrane helix</keyword>
<organism evidence="2 3">
    <name type="scientific">Thalassobacterium sedimentorum</name>
    <dbReference type="NCBI Taxonomy" id="3041258"/>
    <lineage>
        <taxon>Bacteria</taxon>
        <taxon>Pseudomonadati</taxon>
        <taxon>Verrucomicrobiota</taxon>
        <taxon>Opitutia</taxon>
        <taxon>Puniceicoccales</taxon>
        <taxon>Coraliomargaritaceae</taxon>
        <taxon>Thalassobacterium</taxon>
    </lineage>
</organism>
<comment type="caution">
    <text evidence="2">The sequence shown here is derived from an EMBL/GenBank/DDBJ whole genome shotgun (WGS) entry which is preliminary data.</text>
</comment>
<evidence type="ECO:0000313" key="2">
    <source>
        <dbReference type="EMBL" id="MDQ8194331.1"/>
    </source>
</evidence>
<keyword evidence="1" id="KW-0812">Transmembrane</keyword>
<keyword evidence="1" id="KW-0472">Membrane</keyword>
<dbReference type="RefSeq" id="WP_308984811.1">
    <property type="nucleotide sequence ID" value="NZ_JARXIC010000010.1"/>
</dbReference>
<sequence>MPHASREAPSLRLKRRHNKNGFALVIALSFMAFILLLIISLSALTQVETRSSAYTQRRAEAEQNALLGLQIALGNLQKLAGPDQRITAPAEIEASTVDGKHHWTGVWRAGSKGGANDNDFLGWLVSLPDQIDNSLNLPAVDDIDWTQEDDWVAIVNKESVTANKIADYVAAGKVKINNSGHYAFWADELSTKARISLPESNTTSSVAPELMSPRYTGFPLISSDFASIQADDTRLSRIFDLNDLSMADIDSGVAKQYYHDLSTYGLGLQVDVQNGGLKKDLSHLLESDIAFQRYFGIGPSTSPIGTWPEPYTFHDAEDSYDFPYGAPNWGILASYYRLYREVNNGAISVITPLPTTYSSSQETYQNSKEPYQYNQAIHPIVSLMRLSIAVSYEQDLEIDATDGNANESTTIYKPIIHLKPLVALYNPYDIAISSAVYNLNWEFAPKITITSSYASGTVESVSFNIQEILPENDQYGSFFRWRINTDTDLQAGETRYYALDQSHQMQNWTSSSDFAQMKADWSEDGAYYINLIDSTNTTSGTVNDNENAPFIPLASIDGNTAARYSQYTSQSVGDDEKSSRFGFTTDEIDRLTIKPLENEPLPQIEISIDYDVVNNSGESANSINRILYLRTGSGSNTNITAQIVDGYYQEYTDSMRPQEQTSSFDLATLVGYPTDIAAVAFGLRTTNDTEDKHRQIVDANPRALMQSGKQAGFRNSKGLRTIPGWTVFEYKAGDNLEPQIADLDRYTSFWGNTRNSALSDSTATPASHVVLFHVPREPITSIGAFQHAALGRYAHQPTYIFGNSYANSKIPVASTHSSYPEYTRTHYVYDWSYAINQAVWDSYYFSTIPQNSADAADLFDEIENNAQSMPNPRLIPYQPENYKLSNQELADLLTDDNDEATAAIAAAFQMTAGSFNVNSTSIDAWKAFLSSNSNLDLPIYNVSSGLSTSTVSESQPISFRSPYSYDQGFVTPENGSNFWNAYRQLTDSELTDLATAMVSEVKDRGPFSSLADFINRRPSATQAAHQRRGAIQAALDSSINNTLDPGLIGYNETDELIIPDFAEDVYNSSDKPGTGMPGWILQSDLLQALGSLMTVRSDTFKIRAYGNSTHPVTGEAAASAWCEAIVQRLPDPVSDGADATYSELQNPTSPFGRKFRIVSLRWLNQNEI</sequence>
<dbReference type="EMBL" id="JARXIC010000010">
    <property type="protein sequence ID" value="MDQ8194331.1"/>
    <property type="molecule type" value="Genomic_DNA"/>
</dbReference>
<evidence type="ECO:0000313" key="3">
    <source>
        <dbReference type="Proteomes" id="UP001243717"/>
    </source>
</evidence>
<protein>
    <submittedName>
        <fullName evidence="2">Uncharacterized protein</fullName>
    </submittedName>
</protein>
<reference evidence="2 3" key="1">
    <citation type="submission" date="2023-04" db="EMBL/GenBank/DDBJ databases">
        <title>A novel bacteria isolated from coastal sediment.</title>
        <authorList>
            <person name="Liu X.-J."/>
            <person name="Du Z.-J."/>
        </authorList>
    </citation>
    <scope>NUCLEOTIDE SEQUENCE [LARGE SCALE GENOMIC DNA]</scope>
    <source>
        <strain evidence="2 3">SDUM461004</strain>
    </source>
</reference>
<accession>A0ABU1AKR2</accession>
<evidence type="ECO:0000256" key="1">
    <source>
        <dbReference type="SAM" id="Phobius"/>
    </source>
</evidence>
<name>A0ABU1AKR2_9BACT</name>
<feature type="transmembrane region" description="Helical" evidence="1">
    <location>
        <begin position="21"/>
        <end position="44"/>
    </location>
</feature>
<proteinExistence type="predicted"/>
<dbReference type="Proteomes" id="UP001243717">
    <property type="component" value="Unassembled WGS sequence"/>
</dbReference>